<evidence type="ECO:0000313" key="1">
    <source>
        <dbReference type="EMBL" id="MFD1302467.1"/>
    </source>
</evidence>
<evidence type="ECO:0000313" key="2">
    <source>
        <dbReference type="Proteomes" id="UP001597176"/>
    </source>
</evidence>
<protein>
    <recommendedName>
        <fullName evidence="3">GNAT family N-acetyltransferase</fullName>
    </recommendedName>
</protein>
<accession>A0ABW3WYN8</accession>
<keyword evidence="2" id="KW-1185">Reference proteome</keyword>
<sequence>MRQGLSIIEGGRPLTEVDLDAGDWRIDLRRPHAVEPVEAEAWRALLTRIRWPEPIYADPDYLLTAAVHQSGGRDLVFAFAWSEAGERSRLRGIVPLAMPHGLWGNGRAQAWYPPGPFLAPTIEPDCHDEVEAALRAAIRAVHPRSTLVLMPPAVTVPAKAVAPLSAQANGGGIPEKDRVGVRLAGPWTRSGVEIERITEPRRIRDAVEAYLSFDAQVSGEPIVRDPSASSMVRVVTRRFAQRRQTSVDFARKGGVIVAAALRLGSGPGSIVWRQAEGRAA</sequence>
<organism evidence="1 2">
    <name type="scientific">Methylobacterium marchantiae</name>
    <dbReference type="NCBI Taxonomy" id="600331"/>
    <lineage>
        <taxon>Bacteria</taxon>
        <taxon>Pseudomonadati</taxon>
        <taxon>Pseudomonadota</taxon>
        <taxon>Alphaproteobacteria</taxon>
        <taxon>Hyphomicrobiales</taxon>
        <taxon>Methylobacteriaceae</taxon>
        <taxon>Methylobacterium</taxon>
    </lineage>
</organism>
<dbReference type="Proteomes" id="UP001597176">
    <property type="component" value="Unassembled WGS sequence"/>
</dbReference>
<name>A0ABW3WYN8_9HYPH</name>
<dbReference type="RefSeq" id="WP_238206120.1">
    <property type="nucleotide sequence ID" value="NZ_JBHTND010000016.1"/>
</dbReference>
<evidence type="ECO:0008006" key="3">
    <source>
        <dbReference type="Google" id="ProtNLM"/>
    </source>
</evidence>
<proteinExistence type="predicted"/>
<comment type="caution">
    <text evidence="1">The sequence shown here is derived from an EMBL/GenBank/DDBJ whole genome shotgun (WGS) entry which is preliminary data.</text>
</comment>
<reference evidence="2" key="1">
    <citation type="journal article" date="2019" name="Int. J. Syst. Evol. Microbiol.">
        <title>The Global Catalogue of Microorganisms (GCM) 10K type strain sequencing project: providing services to taxonomists for standard genome sequencing and annotation.</title>
        <authorList>
            <consortium name="The Broad Institute Genomics Platform"/>
            <consortium name="The Broad Institute Genome Sequencing Center for Infectious Disease"/>
            <person name="Wu L."/>
            <person name="Ma J."/>
        </authorList>
    </citation>
    <scope>NUCLEOTIDE SEQUENCE [LARGE SCALE GENOMIC DNA]</scope>
    <source>
        <strain evidence="2">CCUG 56108</strain>
    </source>
</reference>
<gene>
    <name evidence="1" type="ORF">ACFQ4G_12895</name>
</gene>
<dbReference type="EMBL" id="JBHTND010000016">
    <property type="protein sequence ID" value="MFD1302467.1"/>
    <property type="molecule type" value="Genomic_DNA"/>
</dbReference>